<evidence type="ECO:0000313" key="1">
    <source>
        <dbReference type="EMBL" id="MBV4360233.1"/>
    </source>
</evidence>
<keyword evidence="2" id="KW-1185">Reference proteome</keyword>
<accession>A0A9E2SBX2</accession>
<reference evidence="1" key="1">
    <citation type="submission" date="2021-06" db="EMBL/GenBank/DDBJ databases">
        <authorList>
            <person name="Huq M.A."/>
        </authorList>
    </citation>
    <scope>NUCLEOTIDE SEQUENCE</scope>
    <source>
        <strain evidence="1">MAH-26</strain>
    </source>
</reference>
<organism evidence="1 2">
    <name type="scientific">Pinibacter aurantiacus</name>
    <dbReference type="NCBI Taxonomy" id="2851599"/>
    <lineage>
        <taxon>Bacteria</taxon>
        <taxon>Pseudomonadati</taxon>
        <taxon>Bacteroidota</taxon>
        <taxon>Chitinophagia</taxon>
        <taxon>Chitinophagales</taxon>
        <taxon>Chitinophagaceae</taxon>
        <taxon>Pinibacter</taxon>
    </lineage>
</organism>
<comment type="caution">
    <text evidence="1">The sequence shown here is derived from an EMBL/GenBank/DDBJ whole genome shotgun (WGS) entry which is preliminary data.</text>
</comment>
<dbReference type="Proteomes" id="UP000812270">
    <property type="component" value="Unassembled WGS sequence"/>
</dbReference>
<dbReference type="RefSeq" id="WP_217794503.1">
    <property type="nucleotide sequence ID" value="NZ_JAHSPG010000018.1"/>
</dbReference>
<evidence type="ECO:0000313" key="2">
    <source>
        <dbReference type="Proteomes" id="UP000812270"/>
    </source>
</evidence>
<proteinExistence type="predicted"/>
<dbReference type="EMBL" id="JAHSPG010000018">
    <property type="protein sequence ID" value="MBV4360233.1"/>
    <property type="molecule type" value="Genomic_DNA"/>
</dbReference>
<gene>
    <name evidence="1" type="ORF">KTO63_23915</name>
</gene>
<dbReference type="Pfam" id="PF19458">
    <property type="entry name" value="DUF5995"/>
    <property type="match status" value="1"/>
</dbReference>
<sequence length="277" mass="30788">MQANTIDEVLTTLEAIIEESITTNNRAGYFAALYHKVTYQVKLGIKNGEFEDGARMEQLDVMFANRYLAAYEQWKNKIKPTGSWDIAFTTVGKRRALVLQHLLLGINAHINLDLGIAAVQTTNGASLPTIQKDFAAINSIIASLTYEVMNEITRVSPLLSLMGLHATNYNAIIIQFSIANARDGAWCFAEDLFSKQGAVFNNCIADRDKTITKLAEGLVSAKGILRFTLWLIHLFEWKRPSRVIKALYTYKKKDFTKSDIEAGAKAVAGKKVVPKPA</sequence>
<protein>
    <submittedName>
        <fullName evidence="1">Uncharacterized protein</fullName>
    </submittedName>
</protein>
<dbReference type="InterPro" id="IPR046037">
    <property type="entry name" value="DUF5995"/>
</dbReference>
<dbReference type="AlphaFoldDB" id="A0A9E2SBX2"/>
<name>A0A9E2SBX2_9BACT</name>